<keyword evidence="2" id="KW-1003">Cell membrane</keyword>
<feature type="chain" id="PRO_5036489108" evidence="8">
    <location>
        <begin position="21"/>
        <end position="79"/>
    </location>
</feature>
<dbReference type="InterPro" id="IPR042340">
    <property type="entry name" value="FCER1G"/>
</dbReference>
<keyword evidence="7" id="KW-0472">Membrane</keyword>
<name>A0A8V1ACB7_CHICK</name>
<protein>
    <submittedName>
        <fullName evidence="9">Fc fragment of IgE receptor Ig</fullName>
    </submittedName>
</protein>
<feature type="transmembrane region" description="Helical" evidence="7">
    <location>
        <begin position="32"/>
        <end position="50"/>
    </location>
</feature>
<dbReference type="GO" id="GO:0019767">
    <property type="term" value="F:IgE receptor activity"/>
    <property type="evidence" value="ECO:0007669"/>
    <property type="project" value="InterPro"/>
</dbReference>
<organism evidence="9 10">
    <name type="scientific">Gallus gallus</name>
    <name type="common">Chicken</name>
    <dbReference type="NCBI Taxonomy" id="9031"/>
    <lineage>
        <taxon>Eukaryota</taxon>
        <taxon>Metazoa</taxon>
        <taxon>Chordata</taxon>
        <taxon>Craniata</taxon>
        <taxon>Vertebrata</taxon>
        <taxon>Euteleostomi</taxon>
        <taxon>Archelosauria</taxon>
        <taxon>Archosauria</taxon>
        <taxon>Dinosauria</taxon>
        <taxon>Saurischia</taxon>
        <taxon>Theropoda</taxon>
        <taxon>Coelurosauria</taxon>
        <taxon>Aves</taxon>
        <taxon>Neognathae</taxon>
        <taxon>Galloanserae</taxon>
        <taxon>Galliformes</taxon>
        <taxon>Phasianidae</taxon>
        <taxon>Phasianinae</taxon>
        <taxon>Gallus</taxon>
    </lineage>
</organism>
<keyword evidence="3" id="KW-0597">Phosphoprotein</keyword>
<evidence type="ECO:0000256" key="2">
    <source>
        <dbReference type="ARBA" id="ARBA00022475"/>
    </source>
</evidence>
<reference evidence="9" key="2">
    <citation type="submission" date="2025-08" db="UniProtKB">
        <authorList>
            <consortium name="Ensembl"/>
        </authorList>
    </citation>
    <scope>IDENTIFICATION</scope>
    <source>
        <strain evidence="9">broiler</strain>
    </source>
</reference>
<dbReference type="AlphaFoldDB" id="A0A8V1ACB7"/>
<keyword evidence="10" id="KW-1185">Reference proteome</keyword>
<sequence length="79" mass="9059">MSAWRLWAAALLLQVSAAEALAEPELCYVLDGILFLYGIVLTILYCRLKFMTRRALQEKAKKGLSTEHQETYEMLQHKA</sequence>
<keyword evidence="4" id="KW-0391">Immunity</keyword>
<gene>
    <name evidence="9" type="primary">FCER1G</name>
</gene>
<dbReference type="OrthoDB" id="9941225at2759"/>
<keyword evidence="6" id="KW-0675">Receptor</keyword>
<evidence type="ECO:0000313" key="10">
    <source>
        <dbReference type="Proteomes" id="UP000000539"/>
    </source>
</evidence>
<evidence type="ECO:0000256" key="5">
    <source>
        <dbReference type="ARBA" id="ARBA00023157"/>
    </source>
</evidence>
<feature type="signal peptide" evidence="8">
    <location>
        <begin position="1"/>
        <end position="20"/>
    </location>
</feature>
<evidence type="ECO:0000256" key="8">
    <source>
        <dbReference type="SAM" id="SignalP"/>
    </source>
</evidence>
<dbReference type="GO" id="GO:0002376">
    <property type="term" value="P:immune system process"/>
    <property type="evidence" value="ECO:0007669"/>
    <property type="project" value="UniProtKB-KW"/>
</dbReference>
<reference evidence="9" key="3">
    <citation type="submission" date="2025-09" db="UniProtKB">
        <authorList>
            <consortium name="Ensembl"/>
        </authorList>
    </citation>
    <scope>IDENTIFICATION</scope>
    <source>
        <strain evidence="9">broiler</strain>
    </source>
</reference>
<evidence type="ECO:0000256" key="1">
    <source>
        <dbReference type="ARBA" id="ARBA00004251"/>
    </source>
</evidence>
<keyword evidence="7" id="KW-1133">Transmembrane helix</keyword>
<keyword evidence="8" id="KW-0732">Signal</keyword>
<dbReference type="Proteomes" id="UP000000539">
    <property type="component" value="Chromosome 25"/>
</dbReference>
<dbReference type="Ensembl" id="ENSGALT00010066797.1">
    <property type="protein sequence ID" value="ENSGALP00010040876.1"/>
    <property type="gene ID" value="ENSGALG00010027575.1"/>
</dbReference>
<dbReference type="PANTHER" id="PTHR16803">
    <property type="entry name" value="HIGH AFFINITY IMMUNOGLOBULIN EPSILON RECEPTOR GAMMA-SUBUNIT"/>
    <property type="match status" value="1"/>
</dbReference>
<evidence type="ECO:0000256" key="4">
    <source>
        <dbReference type="ARBA" id="ARBA00022859"/>
    </source>
</evidence>
<comment type="subcellular location">
    <subcellularLocation>
        <location evidence="1">Cell membrane</location>
        <topology evidence="1">Single-pass type I membrane protein</topology>
    </subcellularLocation>
</comment>
<keyword evidence="7" id="KW-0812">Transmembrane</keyword>
<evidence type="ECO:0000256" key="3">
    <source>
        <dbReference type="ARBA" id="ARBA00022553"/>
    </source>
</evidence>
<proteinExistence type="predicted"/>
<keyword evidence="5" id="KW-1015">Disulfide bond</keyword>
<evidence type="ECO:0000313" key="9">
    <source>
        <dbReference type="Ensembl" id="ENSGALP00010040876.1"/>
    </source>
</evidence>
<dbReference type="GO" id="GO:0032998">
    <property type="term" value="C:Fc-epsilon receptor I complex"/>
    <property type="evidence" value="ECO:0007669"/>
    <property type="project" value="InterPro"/>
</dbReference>
<dbReference type="GeneTree" id="ENSGT00390000003894"/>
<dbReference type="InterPro" id="IPR021663">
    <property type="entry name" value="CD3_zeta/IgE_Fc_rcpt_gamma"/>
</dbReference>
<accession>A0A8V1ACB7</accession>
<evidence type="ECO:0000256" key="6">
    <source>
        <dbReference type="ARBA" id="ARBA00023170"/>
    </source>
</evidence>
<dbReference type="Pfam" id="PF11628">
    <property type="entry name" value="TCR_zetazeta"/>
    <property type="match status" value="1"/>
</dbReference>
<reference evidence="9" key="1">
    <citation type="submission" date="2020-11" db="EMBL/GenBank/DDBJ databases">
        <title>Gallus gallus (Chicken) genome, bGalGal1, GRCg7b, maternal haplotype autosomes + Z &amp; W.</title>
        <authorList>
            <person name="Warren W."/>
            <person name="Formenti G."/>
            <person name="Fedrigo O."/>
            <person name="Haase B."/>
            <person name="Mountcastle J."/>
            <person name="Balacco J."/>
            <person name="Tracey A."/>
            <person name="Schneider V."/>
            <person name="Okimoto R."/>
            <person name="Cheng H."/>
            <person name="Hawken R."/>
            <person name="Howe K."/>
            <person name="Jarvis E.D."/>
        </authorList>
    </citation>
    <scope>NUCLEOTIDE SEQUENCE [LARGE SCALE GENOMIC DNA]</scope>
    <source>
        <strain evidence="9">Broiler</strain>
    </source>
</reference>
<evidence type="ECO:0000256" key="7">
    <source>
        <dbReference type="SAM" id="Phobius"/>
    </source>
</evidence>
<dbReference type="PANTHER" id="PTHR16803:SF0">
    <property type="entry name" value="HIGH AFFINITY IMMUNOGLOBULIN EPSILON RECEPTOR SUBUNIT GAMMA"/>
    <property type="match status" value="1"/>
</dbReference>